<organism evidence="4">
    <name type="scientific">Tanacetum cinerariifolium</name>
    <name type="common">Dalmatian daisy</name>
    <name type="synonym">Chrysanthemum cinerariifolium</name>
    <dbReference type="NCBI Taxonomy" id="118510"/>
    <lineage>
        <taxon>Eukaryota</taxon>
        <taxon>Viridiplantae</taxon>
        <taxon>Streptophyta</taxon>
        <taxon>Embryophyta</taxon>
        <taxon>Tracheophyta</taxon>
        <taxon>Spermatophyta</taxon>
        <taxon>Magnoliopsida</taxon>
        <taxon>eudicotyledons</taxon>
        <taxon>Gunneridae</taxon>
        <taxon>Pentapetalae</taxon>
        <taxon>asterids</taxon>
        <taxon>campanulids</taxon>
        <taxon>Asterales</taxon>
        <taxon>Asteraceae</taxon>
        <taxon>Asteroideae</taxon>
        <taxon>Anthemideae</taxon>
        <taxon>Anthemidinae</taxon>
        <taxon>Tanacetum</taxon>
    </lineage>
</organism>
<name>A0A699HBZ0_TANCI</name>
<evidence type="ECO:0000256" key="3">
    <source>
        <dbReference type="SAM" id="MobiDB-lite"/>
    </source>
</evidence>
<comment type="caution">
    <text evidence="4">The sequence shown here is derived from an EMBL/GenBank/DDBJ whole genome shotgun (WGS) entry which is preliminary data.</text>
</comment>
<evidence type="ECO:0000313" key="4">
    <source>
        <dbReference type="EMBL" id="GEX79095.1"/>
    </source>
</evidence>
<feature type="coiled-coil region" evidence="2">
    <location>
        <begin position="235"/>
        <end position="262"/>
    </location>
</feature>
<comment type="similarity">
    <text evidence="1">Belongs to the TCP11 family.</text>
</comment>
<protein>
    <submittedName>
        <fullName evidence="4">T-complex protein 11</fullName>
    </submittedName>
</protein>
<feature type="region of interest" description="Disordered" evidence="3">
    <location>
        <begin position="65"/>
        <end position="86"/>
    </location>
</feature>
<evidence type="ECO:0000256" key="1">
    <source>
        <dbReference type="ARBA" id="ARBA00010954"/>
    </source>
</evidence>
<evidence type="ECO:0000256" key="2">
    <source>
        <dbReference type="SAM" id="Coils"/>
    </source>
</evidence>
<feature type="compositionally biased region" description="Basic residues" evidence="3">
    <location>
        <begin position="389"/>
        <end position="398"/>
    </location>
</feature>
<proteinExistence type="inferred from homology"/>
<feature type="region of interest" description="Disordered" evidence="3">
    <location>
        <begin position="626"/>
        <end position="655"/>
    </location>
</feature>
<sequence length="1160" mass="130610">MEVGVDNNNTVVMEIPVVEGSELSSPPSIPPWLRRRLTGTKSSLSTVEEIQAKLRDAEIRRQKFYEHLSSKARPKPRSPPQSAYEEDLGQRLQAKLLAAEQKRSSILAKAQLRLAKLDQLRQAARTGVIVRVKKECAELGTKVELRVRQAETNRMRILKAYRQRRATLRERTSQSLIRRIARESKYKERVCAAISQKRAAAEKKRLGLLKADMEKAHARLLQVRKVAKSVSQKREIERRRLRESLEEKLQRAKRQRADYLMQRAKLHTSVGFYWTKKMQNQADHLSRKLARCWRKFLKKRTTFDLAKSYSALNINEDQVKSMPFDQFAHLIGTPTTLQTTKALFDRLEIRYKAMIDTASSVNSHGQNDVEHLLKRVASPSRRTTPRSGSRTRHAKKPSPARVAPKTPVKLSRYPVRIVLCAYMILGHPDAVFSGQGERENSLAESAMKFVQEFELLISIILNGHSADSNRRCTFRSQVAAFDSAWCAYLNSFVVWKVKDAESLEEDLVRAACRMEISMMQKCKMTHEGDDTDMTHDMKAIQIQVTEDQKLLREKVMHLSGDAGIERMRNALSDTRTNYYQAVENGSPIGSPVAHIPPSPSSLTTLYAADSEKRNRSEEPSRVVRALFKDNDSKPTEKDVGFSAAGSKSPESQLNNSGEMLSMENELIVNEFVHGQYASANSLNATDEDQTLVKVRETMEKAFWDGVTASIQQDNYDRVVELMKEVRDELCEMAPQSWRRDIMEAIDVVILSQLLNSGSLDMEYLGKIMEFALVSLQKLSAPANENNLKDAHQKVLRELADICRTDNSNHSHAIALVKGLRFVLKQIQVLKQEISSARIKIMEPLLKGPAGLEYLGKAFSKRFGLPSDASSRLPLTLRWLSSLRSTYDQDWSDHKQILSGLQDASTSEKHILPSTALRTGGSFSSGPQTSSPVPVADAADNQYPECKGEKADLLVRLGLLKLVNDVYGVTQEELPETLKLNFLRLRVVQSQLQKIIVTATSILVLRQTLVMEQMISSPEDMETTIQKCSTELLHTLDTVESAGLEEIVDILNQTAEGFDKTNDQTKTESRRLVMARMLRKSVQAEDSIFIKVSRAVYLATRGVVLSGSGTRGRQLAEMALRQVGAAVLIDRVVEAGKVLGVMASVSDSVHGPWYKQLVENM</sequence>
<dbReference type="AlphaFoldDB" id="A0A699HBZ0"/>
<dbReference type="Pfam" id="PF05794">
    <property type="entry name" value="Tcp11"/>
    <property type="match status" value="1"/>
</dbReference>
<feature type="compositionally biased region" description="Basic and acidic residues" evidence="3">
    <location>
        <begin position="626"/>
        <end position="639"/>
    </location>
</feature>
<dbReference type="PANTHER" id="PTHR12832">
    <property type="entry name" value="TESTIS-SPECIFIC PROTEIN PBS13 T-COMPLEX 11"/>
    <property type="match status" value="1"/>
</dbReference>
<dbReference type="PANTHER" id="PTHR12832:SF11">
    <property type="entry name" value="LD23868P"/>
    <property type="match status" value="1"/>
</dbReference>
<reference evidence="4" key="1">
    <citation type="journal article" date="2019" name="Sci. Rep.">
        <title>Draft genome of Tanacetum cinerariifolium, the natural source of mosquito coil.</title>
        <authorList>
            <person name="Yamashiro T."/>
            <person name="Shiraishi A."/>
            <person name="Satake H."/>
            <person name="Nakayama K."/>
        </authorList>
    </citation>
    <scope>NUCLEOTIDE SEQUENCE</scope>
</reference>
<dbReference type="GO" id="GO:0007165">
    <property type="term" value="P:signal transduction"/>
    <property type="evidence" value="ECO:0007669"/>
    <property type="project" value="TreeGrafter"/>
</dbReference>
<keyword evidence="2" id="KW-0175">Coiled coil</keyword>
<feature type="compositionally biased region" description="Low complexity" evidence="3">
    <location>
        <begin position="378"/>
        <end position="388"/>
    </location>
</feature>
<accession>A0A699HBZ0</accession>
<dbReference type="InterPro" id="IPR008862">
    <property type="entry name" value="Tcp11"/>
</dbReference>
<gene>
    <name evidence="4" type="ORF">Tci_351070</name>
</gene>
<feature type="region of interest" description="Disordered" evidence="3">
    <location>
        <begin position="375"/>
        <end position="405"/>
    </location>
</feature>
<dbReference type="EMBL" id="BKCJ010130290">
    <property type="protein sequence ID" value="GEX79095.1"/>
    <property type="molecule type" value="Genomic_DNA"/>
</dbReference>